<keyword evidence="1 4" id="KW-0732">Signal</keyword>
<reference evidence="7" key="1">
    <citation type="submission" date="2025-08" db="UniProtKB">
        <authorList>
            <consortium name="RefSeq"/>
        </authorList>
    </citation>
    <scope>IDENTIFICATION</scope>
    <source>
        <strain evidence="7">Nigerian</strain>
        <tissue evidence="7">Liver and blood</tissue>
    </source>
</reference>
<dbReference type="KEGG" id="xtr:116408843"/>
<sequence length="511" mass="54442">MKAALCLIILVICLGTAYCQGVSYAKTCSFCHPTAGVCSLKAGFVTCTCASGYIGNGVNCTLMSYCGSVSCCPQGYAWNTVSKACVDINECNDNTLNKCVPSSTCVNKNGIYLCNYNRSINCPTSACSYDMDCVNINGVEQCADPCLNYQTLNGSSRLATLDSAGIFQTDRYNFGWFRYNGNIGLRMIEGCVNSLKCGSAEPFSLGGKHPVIGDGIQLVTLKKNSLTGCVNSSTIPVKACSEGYYVYKFTGSLQFDVYCTDPNFTISSTIPTKAPSTTPAATTTPATTTTLATTTTPTTPTVTSLPSTSSQAPTVTSLFTSPDIFTSGRQTTVFTSPQFSSSVFTTNHPNTSSPVSGQNITVTTIKTTNTMATTSKTQLVNSTEIATLEVNQTTNIFTEVKVITPITVQVRTNSSLFQSTALFKLVDGVPLTFTNTQPPNWTGCEQAYANSQPFQSQLYNSTPVQTTTTTETTSVDGKDFRSTTTTTTTTTEEVIVAVPNSTFPETTTVIF</sequence>
<dbReference type="GO" id="GO:0005509">
    <property type="term" value="F:calcium ion binding"/>
    <property type="evidence" value="ECO:0007669"/>
    <property type="project" value="InterPro"/>
</dbReference>
<keyword evidence="6" id="KW-1185">Reference proteome</keyword>
<accession>A0A8J1J4E8</accession>
<keyword evidence="2" id="KW-1015">Disulfide bond</keyword>
<dbReference type="AlphaFoldDB" id="A0A8J1J4E8"/>
<dbReference type="InterPro" id="IPR057774">
    <property type="entry name" value="D8C_UMOD/GP2/OIT3-like"/>
</dbReference>
<evidence type="ECO:0000256" key="2">
    <source>
        <dbReference type="ARBA" id="ARBA00023157"/>
    </source>
</evidence>
<evidence type="ECO:0000313" key="8">
    <source>
        <dbReference type="Xenbase" id="XB-GENE-29094747"/>
    </source>
</evidence>
<name>A0A8J1J4E8_XENTR</name>
<organism evidence="6 7">
    <name type="scientific">Xenopus tropicalis</name>
    <name type="common">Western clawed frog</name>
    <name type="synonym">Silurana tropicalis</name>
    <dbReference type="NCBI Taxonomy" id="8364"/>
    <lineage>
        <taxon>Eukaryota</taxon>
        <taxon>Metazoa</taxon>
        <taxon>Chordata</taxon>
        <taxon>Craniata</taxon>
        <taxon>Vertebrata</taxon>
        <taxon>Euteleostomi</taxon>
        <taxon>Amphibia</taxon>
        <taxon>Batrachia</taxon>
        <taxon>Anura</taxon>
        <taxon>Pipoidea</taxon>
        <taxon>Pipidae</taxon>
        <taxon>Xenopodinae</taxon>
        <taxon>Xenopus</taxon>
        <taxon>Silurana</taxon>
    </lineage>
</organism>
<dbReference type="GeneID" id="116408843"/>
<evidence type="ECO:0000256" key="1">
    <source>
        <dbReference type="ARBA" id="ARBA00022729"/>
    </source>
</evidence>
<dbReference type="Pfam" id="PF23283">
    <property type="entry name" value="D8C_UMOD"/>
    <property type="match status" value="1"/>
</dbReference>
<dbReference type="OrthoDB" id="2015116at2759"/>
<feature type="signal peptide" evidence="4">
    <location>
        <begin position="1"/>
        <end position="19"/>
    </location>
</feature>
<evidence type="ECO:0000256" key="3">
    <source>
        <dbReference type="SAM" id="MobiDB-lite"/>
    </source>
</evidence>
<evidence type="ECO:0000313" key="6">
    <source>
        <dbReference type="Proteomes" id="UP000008143"/>
    </source>
</evidence>
<feature type="region of interest" description="Disordered" evidence="3">
    <location>
        <begin position="273"/>
        <end position="314"/>
    </location>
</feature>
<dbReference type="Xenbase" id="XB-GENE-29094747">
    <property type="gene designation" value="LOC116408843"/>
</dbReference>
<dbReference type="InterPro" id="IPR018097">
    <property type="entry name" value="EGF_Ca-bd_CS"/>
</dbReference>
<feature type="chain" id="PRO_5035144148" evidence="4">
    <location>
        <begin position="20"/>
        <end position="511"/>
    </location>
</feature>
<feature type="domain" description="UMOD/GP2/OIT3-like D8C" evidence="5">
    <location>
        <begin position="184"/>
        <end position="251"/>
    </location>
</feature>
<dbReference type="OMA" id="CEQAYAN"/>
<dbReference type="AGR" id="Xenbase:XB-GENE-29094747"/>
<gene>
    <name evidence="7 8" type="primary">LOC116408843</name>
</gene>
<proteinExistence type="predicted"/>
<feature type="compositionally biased region" description="Low complexity" evidence="3">
    <location>
        <begin position="273"/>
        <end position="310"/>
    </location>
</feature>
<protein>
    <submittedName>
        <fullName evidence="7">Mucin-3A-like</fullName>
    </submittedName>
</protein>
<evidence type="ECO:0000313" key="7">
    <source>
        <dbReference type="RefSeq" id="XP_031752742.1"/>
    </source>
</evidence>
<dbReference type="RefSeq" id="XP_031752742.1">
    <property type="nucleotide sequence ID" value="XM_031896882.1"/>
</dbReference>
<dbReference type="PROSITE" id="PS01187">
    <property type="entry name" value="EGF_CA"/>
    <property type="match status" value="1"/>
</dbReference>
<evidence type="ECO:0000256" key="4">
    <source>
        <dbReference type="SAM" id="SignalP"/>
    </source>
</evidence>
<evidence type="ECO:0000259" key="5">
    <source>
        <dbReference type="Pfam" id="PF23283"/>
    </source>
</evidence>
<feature type="region of interest" description="Disordered" evidence="3">
    <location>
        <begin position="466"/>
        <end position="486"/>
    </location>
</feature>
<dbReference type="Proteomes" id="UP000008143">
    <property type="component" value="Chromosome 2"/>
</dbReference>